<organism evidence="1 2">
    <name type="scientific">Pseudomonas fluorescens</name>
    <dbReference type="NCBI Taxonomy" id="294"/>
    <lineage>
        <taxon>Bacteria</taxon>
        <taxon>Pseudomonadati</taxon>
        <taxon>Pseudomonadota</taxon>
        <taxon>Gammaproteobacteria</taxon>
        <taxon>Pseudomonadales</taxon>
        <taxon>Pseudomonadaceae</taxon>
        <taxon>Pseudomonas</taxon>
    </lineage>
</organism>
<reference evidence="1 2" key="1">
    <citation type="submission" date="2015-09" db="EMBL/GenBank/DDBJ databases">
        <authorList>
            <person name="Jackson K.R."/>
            <person name="Lunt B.L."/>
            <person name="Fisher J.N.B."/>
            <person name="Gardner A.V."/>
            <person name="Bailey M.E."/>
            <person name="Deus L.M."/>
            <person name="Earl A.S."/>
            <person name="Gibby P.D."/>
            <person name="Hartmann K.A."/>
            <person name="Liu J.E."/>
            <person name="Manci A.M."/>
            <person name="Nielsen D.A."/>
            <person name="Solomon M.B."/>
            <person name="Breakwell D.P."/>
            <person name="Burnett S.H."/>
            <person name="Grose J.H."/>
        </authorList>
    </citation>
    <scope>NUCLEOTIDE SEQUENCE [LARGE SCALE GENOMIC DNA]</scope>
    <source>
        <strain evidence="1 2">S613</strain>
    </source>
</reference>
<comment type="caution">
    <text evidence="1">The sequence shown here is derived from an EMBL/GenBank/DDBJ whole genome shotgun (WGS) entry which is preliminary data.</text>
</comment>
<proteinExistence type="predicted"/>
<dbReference type="AlphaFoldDB" id="A0A0P8X5J8"/>
<accession>A0A0P8X5J8</accession>
<dbReference type="Proteomes" id="UP000050349">
    <property type="component" value="Unassembled WGS sequence"/>
</dbReference>
<sequence>MSGLPITDAGKYGGIFLCCSAHKDTRVISCGVPNYWADREF</sequence>
<dbReference type="PATRIC" id="fig|294.162.peg.762"/>
<name>A0A0P8X5J8_PSEFL</name>
<evidence type="ECO:0000313" key="1">
    <source>
        <dbReference type="EMBL" id="KPU61461.1"/>
    </source>
</evidence>
<dbReference type="EMBL" id="LJXB01000054">
    <property type="protein sequence ID" value="KPU61461.1"/>
    <property type="molecule type" value="Genomic_DNA"/>
</dbReference>
<gene>
    <name evidence="1" type="ORF">AN403_5387</name>
</gene>
<protein>
    <submittedName>
        <fullName evidence="1">Uncharacterized protein</fullName>
    </submittedName>
</protein>
<evidence type="ECO:0000313" key="2">
    <source>
        <dbReference type="Proteomes" id="UP000050349"/>
    </source>
</evidence>